<reference evidence="2 3" key="1">
    <citation type="submission" date="2024-06" db="EMBL/GenBank/DDBJ databases">
        <title>Genomic Encyclopedia of Type Strains, Phase IV (KMG-IV): sequencing the most valuable type-strain genomes for metagenomic binning, comparative biology and taxonomic classification.</title>
        <authorList>
            <person name="Goeker M."/>
        </authorList>
    </citation>
    <scope>NUCLEOTIDE SEQUENCE [LARGE SCALE GENOMIC DNA]</scope>
    <source>
        <strain evidence="2 3">DSM 23520</strain>
    </source>
</reference>
<organism evidence="2 3">
    <name type="scientific">Alkalibacillus flavidus</name>
    <dbReference type="NCBI Taxonomy" id="546021"/>
    <lineage>
        <taxon>Bacteria</taxon>
        <taxon>Bacillati</taxon>
        <taxon>Bacillota</taxon>
        <taxon>Bacilli</taxon>
        <taxon>Bacillales</taxon>
        <taxon>Bacillaceae</taxon>
        <taxon>Alkalibacillus</taxon>
    </lineage>
</organism>
<dbReference type="EMBL" id="JBEPMX010000007">
    <property type="protein sequence ID" value="MET3683548.1"/>
    <property type="molecule type" value="Genomic_DNA"/>
</dbReference>
<dbReference type="Proteomes" id="UP001549167">
    <property type="component" value="Unassembled WGS sequence"/>
</dbReference>
<keyword evidence="1" id="KW-0812">Transmembrane</keyword>
<feature type="transmembrane region" description="Helical" evidence="1">
    <location>
        <begin position="17"/>
        <end position="36"/>
    </location>
</feature>
<keyword evidence="3" id="KW-1185">Reference proteome</keyword>
<protein>
    <submittedName>
        <fullName evidence="2">Uncharacterized protein</fullName>
    </submittedName>
</protein>
<evidence type="ECO:0000313" key="3">
    <source>
        <dbReference type="Proteomes" id="UP001549167"/>
    </source>
</evidence>
<sequence>MKQWFNRLVWNRVWKRIVWIIILLIIISVSAIVIWVNQHPLTDYIQAEQETIDQMRDHLTIEQPDKTYIQDQLISAPSISDLSINVVGRSDSDAYDRLTSVLMSTHLNAERSMNPEKAHALYDFNLSTANIGWLNGRLYQNDDETLVAIRDWMNDTVGFDHEELSFVPTFYSHNRSRQLDLGDNVWQTAQTFLNHLRELDIDRESLTDTEDKITILVDRAQANEWWLNILEYLKTEELLSNEQVMHWENMHVAKAINYEATYQDSEVHERTWSTTVSDEMSSWDIELNMKTGDREDELTMESRLLVTSDAGDTVLDARFDSVAQKSPTEDIETTQSLIVEYPDWDFADGVRVNWGRQATATEDEFDFDIAIANEAITRPLSGTIHERYSSSEGEAAHDTTIVLNVEDESVFDLDIPLNEWEVTVEREHEFDAEASVQPIERSDVVWYDSLLLEKWQQQLESIEQNPNDWLEEQFEWPF</sequence>
<gene>
    <name evidence="2" type="ORF">ABID56_001643</name>
</gene>
<comment type="caution">
    <text evidence="2">The sequence shown here is derived from an EMBL/GenBank/DDBJ whole genome shotgun (WGS) entry which is preliminary data.</text>
</comment>
<keyword evidence="1" id="KW-0472">Membrane</keyword>
<keyword evidence="1" id="KW-1133">Transmembrane helix</keyword>
<name>A0ABV2KVE6_9BACI</name>
<dbReference type="RefSeq" id="WP_354220112.1">
    <property type="nucleotide sequence ID" value="NZ_JBEPMX010000007.1"/>
</dbReference>
<proteinExistence type="predicted"/>
<evidence type="ECO:0000313" key="2">
    <source>
        <dbReference type="EMBL" id="MET3683548.1"/>
    </source>
</evidence>
<evidence type="ECO:0000256" key="1">
    <source>
        <dbReference type="SAM" id="Phobius"/>
    </source>
</evidence>
<accession>A0ABV2KVE6</accession>